<comment type="pathway">
    <text evidence="3">Cofactor biosynthesis; coenzyme A biosynthesis; CoA from (R)-pantothenate: step 5/5.</text>
</comment>
<dbReference type="InterPro" id="IPR001977">
    <property type="entry name" value="Depp_CoAkinase"/>
</dbReference>
<dbReference type="InterPro" id="IPR027417">
    <property type="entry name" value="P-loop_NTPase"/>
</dbReference>
<evidence type="ECO:0000256" key="3">
    <source>
        <dbReference type="HAMAP-Rule" id="MF_00376"/>
    </source>
</evidence>
<protein>
    <recommendedName>
        <fullName evidence="3 4">Dephospho-CoA kinase</fullName>
        <ecNumber evidence="3 4">2.7.1.24</ecNumber>
    </recommendedName>
    <alternativeName>
        <fullName evidence="3">Dephosphocoenzyme A kinase</fullName>
    </alternativeName>
</protein>
<dbReference type="GO" id="GO:0005737">
    <property type="term" value="C:cytoplasm"/>
    <property type="evidence" value="ECO:0007669"/>
    <property type="project" value="UniProtKB-SubCell"/>
</dbReference>
<evidence type="ECO:0000256" key="2">
    <source>
        <dbReference type="ARBA" id="ARBA00022840"/>
    </source>
</evidence>
<dbReference type="SUPFAM" id="SSF52540">
    <property type="entry name" value="P-loop containing nucleoside triphosphate hydrolases"/>
    <property type="match status" value="1"/>
</dbReference>
<accession>A0A1I0B030</accession>
<dbReference type="eggNOG" id="COG0237">
    <property type="taxonomic scope" value="Bacteria"/>
</dbReference>
<reference evidence="5 6" key="1">
    <citation type="submission" date="2016-10" db="EMBL/GenBank/DDBJ databases">
        <authorList>
            <person name="de Groot N.N."/>
        </authorList>
    </citation>
    <scope>NUCLEOTIDE SEQUENCE [LARGE SCALE GENOMIC DNA]</scope>
    <source>
        <strain evidence="5 6">KH1P1</strain>
    </source>
</reference>
<keyword evidence="1 3" id="KW-0547">Nucleotide-binding</keyword>
<dbReference type="STRING" id="1526.SAMN02910262_01563"/>
<dbReference type="PANTHER" id="PTHR10695:SF46">
    <property type="entry name" value="BIFUNCTIONAL COENZYME A SYNTHASE-RELATED"/>
    <property type="match status" value="1"/>
</dbReference>
<evidence type="ECO:0000313" key="6">
    <source>
        <dbReference type="Proteomes" id="UP000199820"/>
    </source>
</evidence>
<feature type="binding site" evidence="3">
    <location>
        <begin position="11"/>
        <end position="16"/>
    </location>
    <ligand>
        <name>ATP</name>
        <dbReference type="ChEBI" id="CHEBI:30616"/>
    </ligand>
</feature>
<dbReference type="GO" id="GO:0005524">
    <property type="term" value="F:ATP binding"/>
    <property type="evidence" value="ECO:0007669"/>
    <property type="project" value="UniProtKB-UniRule"/>
</dbReference>
<organism evidence="5 6">
    <name type="scientific">[Clostridium] aminophilum</name>
    <dbReference type="NCBI Taxonomy" id="1526"/>
    <lineage>
        <taxon>Bacteria</taxon>
        <taxon>Bacillati</taxon>
        <taxon>Bacillota</taxon>
        <taxon>Clostridia</taxon>
        <taxon>Lachnospirales</taxon>
        <taxon>Lachnospiraceae</taxon>
    </lineage>
</organism>
<comment type="catalytic activity">
    <reaction evidence="3">
        <text>3'-dephospho-CoA + ATP = ADP + CoA + H(+)</text>
        <dbReference type="Rhea" id="RHEA:18245"/>
        <dbReference type="ChEBI" id="CHEBI:15378"/>
        <dbReference type="ChEBI" id="CHEBI:30616"/>
        <dbReference type="ChEBI" id="CHEBI:57287"/>
        <dbReference type="ChEBI" id="CHEBI:57328"/>
        <dbReference type="ChEBI" id="CHEBI:456216"/>
        <dbReference type="EC" id="2.7.1.24"/>
    </reaction>
</comment>
<gene>
    <name evidence="3" type="primary">coaE</name>
    <name evidence="5" type="ORF">SAMN04487771_100330</name>
</gene>
<evidence type="ECO:0000313" key="5">
    <source>
        <dbReference type="EMBL" id="SES99644.1"/>
    </source>
</evidence>
<keyword evidence="6" id="KW-1185">Reference proteome</keyword>
<dbReference type="GO" id="GO:0004140">
    <property type="term" value="F:dephospho-CoA kinase activity"/>
    <property type="evidence" value="ECO:0007669"/>
    <property type="project" value="UniProtKB-UniRule"/>
</dbReference>
<sequence>MSKIYLIGGVGAGKSTVLSILKTEYGAEIILADDEARRLMEPGDAGYDAVVRTFGTEYLSADGTIDRQKLAARIFRDPEAKKTIDQLIHPMTWKVIDEKMSASGADLVITEAAVFDADARKRYFDEVWYVRTDPEIRIKRLMESRGYSEEKCRAMIENQFTDEEYARQADRVIDNSGTEEDVRAQLRTIMEERTKR</sequence>
<evidence type="ECO:0000256" key="4">
    <source>
        <dbReference type="NCBIfam" id="TIGR00152"/>
    </source>
</evidence>
<dbReference type="PANTHER" id="PTHR10695">
    <property type="entry name" value="DEPHOSPHO-COA KINASE-RELATED"/>
    <property type="match status" value="1"/>
</dbReference>
<keyword evidence="3" id="KW-0808">Transferase</keyword>
<dbReference type="NCBIfam" id="TIGR00152">
    <property type="entry name" value="dephospho-CoA kinase"/>
    <property type="match status" value="1"/>
</dbReference>
<dbReference type="Gene3D" id="3.40.50.300">
    <property type="entry name" value="P-loop containing nucleotide triphosphate hydrolases"/>
    <property type="match status" value="1"/>
</dbReference>
<evidence type="ECO:0000256" key="1">
    <source>
        <dbReference type="ARBA" id="ARBA00022741"/>
    </source>
</evidence>
<dbReference type="Pfam" id="PF01121">
    <property type="entry name" value="CoaE"/>
    <property type="match status" value="1"/>
</dbReference>
<comment type="subcellular location">
    <subcellularLocation>
        <location evidence="3">Cytoplasm</location>
    </subcellularLocation>
</comment>
<dbReference type="PROSITE" id="PS51219">
    <property type="entry name" value="DPCK"/>
    <property type="match status" value="1"/>
</dbReference>
<dbReference type="OrthoDB" id="9812943at2"/>
<dbReference type="GO" id="GO:0015937">
    <property type="term" value="P:coenzyme A biosynthetic process"/>
    <property type="evidence" value="ECO:0007669"/>
    <property type="project" value="UniProtKB-UniRule"/>
</dbReference>
<dbReference type="Proteomes" id="UP000199820">
    <property type="component" value="Unassembled WGS sequence"/>
</dbReference>
<comment type="function">
    <text evidence="3">Catalyzes the phosphorylation of the 3'-hydroxyl group of dephosphocoenzyme A to form coenzyme A.</text>
</comment>
<name>A0A1I0B030_9FIRM</name>
<dbReference type="HAMAP" id="MF_00376">
    <property type="entry name" value="Dephospho_CoA_kinase"/>
    <property type="match status" value="1"/>
</dbReference>
<dbReference type="UniPathway" id="UPA00241">
    <property type="reaction ID" value="UER00356"/>
</dbReference>
<comment type="similarity">
    <text evidence="3">Belongs to the CoaE family.</text>
</comment>
<dbReference type="EC" id="2.7.1.24" evidence="3 4"/>
<dbReference type="EMBL" id="FOIL01000003">
    <property type="protein sequence ID" value="SES99644.1"/>
    <property type="molecule type" value="Genomic_DNA"/>
</dbReference>
<dbReference type="CDD" id="cd02022">
    <property type="entry name" value="DPCK"/>
    <property type="match status" value="1"/>
</dbReference>
<keyword evidence="3 5" id="KW-0418">Kinase</keyword>
<keyword evidence="2 3" id="KW-0067">ATP-binding</keyword>
<proteinExistence type="inferred from homology"/>
<dbReference type="RefSeq" id="WP_074648209.1">
    <property type="nucleotide sequence ID" value="NZ_FOIL01000003.1"/>
</dbReference>
<keyword evidence="3" id="KW-0963">Cytoplasm</keyword>
<dbReference type="AlphaFoldDB" id="A0A1I0B030"/>
<keyword evidence="3" id="KW-0173">Coenzyme A biosynthesis</keyword>